<dbReference type="EMBL" id="JAUSVS010000001">
    <property type="protein sequence ID" value="MDQ0463139.1"/>
    <property type="molecule type" value="Genomic_DNA"/>
</dbReference>
<name>A0ABU0IQ43_9CAUL</name>
<dbReference type="Gene3D" id="3.20.20.150">
    <property type="entry name" value="Divalent-metal-dependent TIM barrel enzymes"/>
    <property type="match status" value="1"/>
</dbReference>
<dbReference type="InterPro" id="IPR036237">
    <property type="entry name" value="Xyl_isomerase-like_sf"/>
</dbReference>
<protein>
    <submittedName>
        <fullName evidence="1">Uncharacterized protein (UPF0276 family)</fullName>
    </submittedName>
</protein>
<dbReference type="PANTHER" id="PTHR42194">
    <property type="entry name" value="UPF0276 PROTEIN HI_1600"/>
    <property type="match status" value="1"/>
</dbReference>
<dbReference type="SUPFAM" id="SSF51658">
    <property type="entry name" value="Xylose isomerase-like"/>
    <property type="match status" value="1"/>
</dbReference>
<evidence type="ECO:0000313" key="1">
    <source>
        <dbReference type="EMBL" id="MDQ0463139.1"/>
    </source>
</evidence>
<gene>
    <name evidence="1" type="ORF">QO010_000887</name>
</gene>
<reference evidence="1 2" key="1">
    <citation type="submission" date="2023-07" db="EMBL/GenBank/DDBJ databases">
        <title>Genomic Encyclopedia of Type Strains, Phase IV (KMG-IV): sequencing the most valuable type-strain genomes for metagenomic binning, comparative biology and taxonomic classification.</title>
        <authorList>
            <person name="Goeker M."/>
        </authorList>
    </citation>
    <scope>NUCLEOTIDE SEQUENCE [LARGE SCALE GENOMIC DNA]</scope>
    <source>
        <strain evidence="1 2">DSM 18695</strain>
    </source>
</reference>
<dbReference type="PANTHER" id="PTHR42194:SF1">
    <property type="entry name" value="UPF0276 PROTEIN HI_1600"/>
    <property type="match status" value="1"/>
</dbReference>
<organism evidence="1 2">
    <name type="scientific">Caulobacter ginsengisoli</name>
    <dbReference type="NCBI Taxonomy" id="400775"/>
    <lineage>
        <taxon>Bacteria</taxon>
        <taxon>Pseudomonadati</taxon>
        <taxon>Pseudomonadota</taxon>
        <taxon>Alphaproteobacteria</taxon>
        <taxon>Caulobacterales</taxon>
        <taxon>Caulobacteraceae</taxon>
        <taxon>Caulobacter</taxon>
    </lineage>
</organism>
<dbReference type="RefSeq" id="WP_307346511.1">
    <property type="nucleotide sequence ID" value="NZ_JAUSVS010000001.1"/>
</dbReference>
<sequence>MIADLPRLGLGLGLRNVHFEQILSQWPAVDWFEAISENFMDSGGRPRAVIRQVAERYPLVLHGVSLSIGSTDPLNRDYLLKLKQLADEVKPAWVSDHLCWTGVMGLNSHDLLPMPLTEESLAHVAGRVRQVQDMLERPLILENPSSYVRFTQSTMEEPQFLRSLAEETGCGLLLDVNNVFVSCFNAGTDPVAYLEAFPCERVVQMHLAGHQHMGTHIIDTHDRPVRPEVWELFRLAWAKTGGASTLLEWDGDIPSFDDCHAEVRKAERYMGGSFEGPRPAAESPAGDSVSNPVGFLVPKVMESAVLEET</sequence>
<dbReference type="Pfam" id="PF05114">
    <property type="entry name" value="MbnB_TglH_ChrH"/>
    <property type="match status" value="1"/>
</dbReference>
<evidence type="ECO:0000313" key="2">
    <source>
        <dbReference type="Proteomes" id="UP001228905"/>
    </source>
</evidence>
<keyword evidence="2" id="KW-1185">Reference proteome</keyword>
<proteinExistence type="predicted"/>
<dbReference type="InterPro" id="IPR007801">
    <property type="entry name" value="MbnB/TglH/ChrH"/>
</dbReference>
<accession>A0ABU0IQ43</accession>
<comment type="caution">
    <text evidence="1">The sequence shown here is derived from an EMBL/GenBank/DDBJ whole genome shotgun (WGS) entry which is preliminary data.</text>
</comment>
<dbReference type="NCBIfam" id="NF003818">
    <property type="entry name" value="PRK05409.1"/>
    <property type="match status" value="1"/>
</dbReference>
<dbReference type="Proteomes" id="UP001228905">
    <property type="component" value="Unassembled WGS sequence"/>
</dbReference>